<dbReference type="HOGENOM" id="CLU_2224280_0_0_1"/>
<dbReference type="InParanoid" id="A0A0C3JII1"/>
<dbReference type="EMBL" id="KN831956">
    <property type="protein sequence ID" value="KIO08888.1"/>
    <property type="molecule type" value="Genomic_DNA"/>
</dbReference>
<evidence type="ECO:0000256" key="1">
    <source>
        <dbReference type="SAM" id="MobiDB-lite"/>
    </source>
</evidence>
<dbReference type="AlphaFoldDB" id="A0A0C3JII1"/>
<feature type="region of interest" description="Disordered" evidence="1">
    <location>
        <begin position="1"/>
        <end position="21"/>
    </location>
</feature>
<organism evidence="2 3">
    <name type="scientific">Pisolithus tinctorius Marx 270</name>
    <dbReference type="NCBI Taxonomy" id="870435"/>
    <lineage>
        <taxon>Eukaryota</taxon>
        <taxon>Fungi</taxon>
        <taxon>Dikarya</taxon>
        <taxon>Basidiomycota</taxon>
        <taxon>Agaricomycotina</taxon>
        <taxon>Agaricomycetes</taxon>
        <taxon>Agaricomycetidae</taxon>
        <taxon>Boletales</taxon>
        <taxon>Sclerodermatineae</taxon>
        <taxon>Pisolithaceae</taxon>
        <taxon>Pisolithus</taxon>
    </lineage>
</organism>
<keyword evidence="3" id="KW-1185">Reference proteome</keyword>
<accession>A0A0C3JII1</accession>
<dbReference type="Proteomes" id="UP000054217">
    <property type="component" value="Unassembled WGS sequence"/>
</dbReference>
<sequence length="106" mass="11714">MAKGSTQKGMRMIGPTPGHQVKQLEVKTQRTGGRYRSQLVEVAIKQPDPTTPVHSPRSSPSKHSRSCSHKYFDAWADSAFDGHESMSPPVQQLMLLRKKVCGSLPT</sequence>
<feature type="region of interest" description="Disordered" evidence="1">
    <location>
        <begin position="44"/>
        <end position="66"/>
    </location>
</feature>
<proteinExistence type="predicted"/>
<reference evidence="3" key="2">
    <citation type="submission" date="2015-01" db="EMBL/GenBank/DDBJ databases">
        <title>Evolutionary Origins and Diversification of the Mycorrhizal Mutualists.</title>
        <authorList>
            <consortium name="DOE Joint Genome Institute"/>
            <consortium name="Mycorrhizal Genomics Consortium"/>
            <person name="Kohler A."/>
            <person name="Kuo A."/>
            <person name="Nagy L.G."/>
            <person name="Floudas D."/>
            <person name="Copeland A."/>
            <person name="Barry K.W."/>
            <person name="Cichocki N."/>
            <person name="Veneault-Fourrey C."/>
            <person name="LaButti K."/>
            <person name="Lindquist E.A."/>
            <person name="Lipzen A."/>
            <person name="Lundell T."/>
            <person name="Morin E."/>
            <person name="Murat C."/>
            <person name="Riley R."/>
            <person name="Ohm R."/>
            <person name="Sun H."/>
            <person name="Tunlid A."/>
            <person name="Henrissat B."/>
            <person name="Grigoriev I.V."/>
            <person name="Hibbett D.S."/>
            <person name="Martin F."/>
        </authorList>
    </citation>
    <scope>NUCLEOTIDE SEQUENCE [LARGE SCALE GENOMIC DNA]</scope>
    <source>
        <strain evidence="3">Marx 270</strain>
    </source>
</reference>
<evidence type="ECO:0000313" key="3">
    <source>
        <dbReference type="Proteomes" id="UP000054217"/>
    </source>
</evidence>
<reference evidence="2 3" key="1">
    <citation type="submission" date="2014-04" db="EMBL/GenBank/DDBJ databases">
        <authorList>
            <consortium name="DOE Joint Genome Institute"/>
            <person name="Kuo A."/>
            <person name="Kohler A."/>
            <person name="Costa M.D."/>
            <person name="Nagy L.G."/>
            <person name="Floudas D."/>
            <person name="Copeland A."/>
            <person name="Barry K.W."/>
            <person name="Cichocki N."/>
            <person name="Veneault-Fourrey C."/>
            <person name="LaButti K."/>
            <person name="Lindquist E.A."/>
            <person name="Lipzen A."/>
            <person name="Lundell T."/>
            <person name="Morin E."/>
            <person name="Murat C."/>
            <person name="Sun H."/>
            <person name="Tunlid A."/>
            <person name="Henrissat B."/>
            <person name="Grigoriev I.V."/>
            <person name="Hibbett D.S."/>
            <person name="Martin F."/>
            <person name="Nordberg H.P."/>
            <person name="Cantor M.N."/>
            <person name="Hua S.X."/>
        </authorList>
    </citation>
    <scope>NUCLEOTIDE SEQUENCE [LARGE SCALE GENOMIC DNA]</scope>
    <source>
        <strain evidence="2 3">Marx 270</strain>
    </source>
</reference>
<name>A0A0C3JII1_PISTI</name>
<gene>
    <name evidence="2" type="ORF">M404DRAFT_22705</name>
</gene>
<evidence type="ECO:0000313" key="2">
    <source>
        <dbReference type="EMBL" id="KIO08888.1"/>
    </source>
</evidence>
<protein>
    <submittedName>
        <fullName evidence="2">Uncharacterized protein</fullName>
    </submittedName>
</protein>